<dbReference type="InterPro" id="IPR027417">
    <property type="entry name" value="P-loop_NTPase"/>
</dbReference>
<comment type="caution">
    <text evidence="2">The sequence shown here is derived from an EMBL/GenBank/DDBJ whole genome shotgun (WGS) entry which is preliminary data.</text>
</comment>
<gene>
    <name evidence="2" type="ORF">S01H4_18773</name>
</gene>
<feature type="domain" description="Novel STAND NTPase 5" evidence="1">
    <location>
        <begin position="292"/>
        <end position="398"/>
    </location>
</feature>
<dbReference type="InterPro" id="IPR057574">
    <property type="entry name" value="nSTAND_NTPase5_dom"/>
</dbReference>
<organism evidence="2">
    <name type="scientific">marine sediment metagenome</name>
    <dbReference type="NCBI Taxonomy" id="412755"/>
    <lineage>
        <taxon>unclassified sequences</taxon>
        <taxon>metagenomes</taxon>
        <taxon>ecological metagenomes</taxon>
    </lineage>
</organism>
<dbReference type="Pfam" id="PF13289">
    <property type="entry name" value="SIR2_2"/>
    <property type="match status" value="1"/>
</dbReference>
<name>X0YCT4_9ZZZZ</name>
<accession>X0YCT4</accession>
<evidence type="ECO:0000313" key="2">
    <source>
        <dbReference type="EMBL" id="GAG53674.1"/>
    </source>
</evidence>
<dbReference type="AlphaFoldDB" id="X0YCT4"/>
<proteinExistence type="predicted"/>
<evidence type="ECO:0000259" key="1">
    <source>
        <dbReference type="Pfam" id="PF25199"/>
    </source>
</evidence>
<dbReference type="SUPFAM" id="SSF52540">
    <property type="entry name" value="P-loop containing nucleoside triphosphate hydrolases"/>
    <property type="match status" value="1"/>
</dbReference>
<feature type="non-terminal residue" evidence="2">
    <location>
        <position position="408"/>
    </location>
</feature>
<dbReference type="Pfam" id="PF25199">
    <property type="entry name" value="nSTAND_NTPase5"/>
    <property type="match status" value="1"/>
</dbReference>
<sequence length="408" mass="45331">MKIEHENTFKQALKNGINLFVGSGFSILANDPQGNALPTGPELAKELVNTFNISHGAEFSLSQICTILNASRKQELNNYLKRRFSVREFDARYSSLDKLNVKNIFTTNIDDLLYKVYSQSIIHYLNDLDINGPVLRDRQAVNIVTLHGCILDNTRDLSFGSIDIASAFHSDTDRWHNLTSRLQSHPTLFWGTSINDSGTLEALNPKTIQSRPQKDKWAVLPDAADNGSAQYFQALGCQLIIATTSDMLDYLESLDIIPTPTKSQFRKQPTKNLFPLEAIPDIGTIPVRPIVEFYIGAAPSWSDIFSGQLYRTSHFSSIIDSINSGKDTIAVGIAGCGKTTLLMQAANDIAFDGHKLILESPTLHKVRYISNILDGNKALIFIDNFADSADSFQFLIEQPNIIAVGFDR</sequence>
<dbReference type="EMBL" id="BART01008334">
    <property type="protein sequence ID" value="GAG53674.1"/>
    <property type="molecule type" value="Genomic_DNA"/>
</dbReference>
<reference evidence="2" key="1">
    <citation type="journal article" date="2014" name="Front. Microbiol.">
        <title>High frequency of phylogenetically diverse reductive dehalogenase-homologous genes in deep subseafloor sedimentary metagenomes.</title>
        <authorList>
            <person name="Kawai M."/>
            <person name="Futagami T."/>
            <person name="Toyoda A."/>
            <person name="Takaki Y."/>
            <person name="Nishi S."/>
            <person name="Hori S."/>
            <person name="Arai W."/>
            <person name="Tsubouchi T."/>
            <person name="Morono Y."/>
            <person name="Uchiyama I."/>
            <person name="Ito T."/>
            <person name="Fujiyama A."/>
            <person name="Inagaki F."/>
            <person name="Takami H."/>
        </authorList>
    </citation>
    <scope>NUCLEOTIDE SEQUENCE</scope>
    <source>
        <strain evidence="2">Expedition CK06-06</strain>
    </source>
</reference>
<protein>
    <recommendedName>
        <fullName evidence="1">Novel STAND NTPase 5 domain-containing protein</fullName>
    </recommendedName>
</protein>